<accession>A0ACC0JAP0</accession>
<keyword evidence="2" id="KW-1185">Reference proteome</keyword>
<sequence>MSKLKVMKKNMRQKRHKDLSIVEIIFSISRRGQPLLHIGGSSFYRETKKRVNIDGGTKDFWVCARKGSHIHADQSTHQDESNEPKLDAVASVNYWIPMVTFQLHHQTLPGCYISRTKRGKPQLIINQFKYNLKKTSNLKSYWSCNQAPKGCRVSIMTFGDEIIRVTNEHHHHILRSISEGKSSGDDGRVPFQENLGLRHQVLVALYQTVLYRLRRQHQSRPEPHTKI</sequence>
<dbReference type="EMBL" id="CM046113">
    <property type="protein sequence ID" value="KAI8421080.1"/>
    <property type="molecule type" value="Genomic_DNA"/>
</dbReference>
<gene>
    <name evidence="1" type="ORF">MSG28_008199</name>
</gene>
<evidence type="ECO:0000313" key="1">
    <source>
        <dbReference type="EMBL" id="KAI8421080.1"/>
    </source>
</evidence>
<comment type="caution">
    <text evidence="1">The sequence shown here is derived from an EMBL/GenBank/DDBJ whole genome shotgun (WGS) entry which is preliminary data.</text>
</comment>
<evidence type="ECO:0000313" key="2">
    <source>
        <dbReference type="Proteomes" id="UP001064048"/>
    </source>
</evidence>
<name>A0ACC0JAP0_CHOFU</name>
<reference evidence="1 2" key="1">
    <citation type="journal article" date="2022" name="Genome Biol. Evol.">
        <title>The Spruce Budworm Genome: Reconstructing the Evolutionary History of Antifreeze Proteins.</title>
        <authorList>
            <person name="Beliveau C."/>
            <person name="Gagne P."/>
            <person name="Picq S."/>
            <person name="Vernygora O."/>
            <person name="Keeling C.I."/>
            <person name="Pinkney K."/>
            <person name="Doucet D."/>
            <person name="Wen F."/>
            <person name="Johnston J.S."/>
            <person name="Maaroufi H."/>
            <person name="Boyle B."/>
            <person name="Laroche J."/>
            <person name="Dewar K."/>
            <person name="Juretic N."/>
            <person name="Blackburn G."/>
            <person name="Nisole A."/>
            <person name="Brunet B."/>
            <person name="Brandao M."/>
            <person name="Lumley L."/>
            <person name="Duan J."/>
            <person name="Quan G."/>
            <person name="Lucarotti C.J."/>
            <person name="Roe A.D."/>
            <person name="Sperling F.A.H."/>
            <person name="Levesque R.C."/>
            <person name="Cusson M."/>
        </authorList>
    </citation>
    <scope>NUCLEOTIDE SEQUENCE [LARGE SCALE GENOMIC DNA]</scope>
    <source>
        <strain evidence="1">Glfc:IPQL:Cfum</strain>
    </source>
</reference>
<protein>
    <submittedName>
        <fullName evidence="1">Uncharacterized protein</fullName>
    </submittedName>
</protein>
<organism evidence="1 2">
    <name type="scientific">Choristoneura fumiferana</name>
    <name type="common">Spruce budworm moth</name>
    <name type="synonym">Archips fumiferana</name>
    <dbReference type="NCBI Taxonomy" id="7141"/>
    <lineage>
        <taxon>Eukaryota</taxon>
        <taxon>Metazoa</taxon>
        <taxon>Ecdysozoa</taxon>
        <taxon>Arthropoda</taxon>
        <taxon>Hexapoda</taxon>
        <taxon>Insecta</taxon>
        <taxon>Pterygota</taxon>
        <taxon>Neoptera</taxon>
        <taxon>Endopterygota</taxon>
        <taxon>Lepidoptera</taxon>
        <taxon>Glossata</taxon>
        <taxon>Ditrysia</taxon>
        <taxon>Tortricoidea</taxon>
        <taxon>Tortricidae</taxon>
        <taxon>Tortricinae</taxon>
        <taxon>Choristoneura</taxon>
    </lineage>
</organism>
<proteinExistence type="predicted"/>
<dbReference type="Proteomes" id="UP001064048">
    <property type="component" value="Chromosome 13"/>
</dbReference>